<dbReference type="InParanoid" id="A0A2J7QA10"/>
<dbReference type="GO" id="GO:0016323">
    <property type="term" value="C:basolateral plasma membrane"/>
    <property type="evidence" value="ECO:0007669"/>
    <property type="project" value="UniProtKB-SubCell"/>
</dbReference>
<evidence type="ECO:0000256" key="23">
    <source>
        <dbReference type="ARBA" id="ARBA00080244"/>
    </source>
</evidence>
<dbReference type="CDD" id="cd17318">
    <property type="entry name" value="MFS_SLC17"/>
    <property type="match status" value="1"/>
</dbReference>
<feature type="transmembrane region" description="Helical" evidence="26">
    <location>
        <begin position="150"/>
        <end position="177"/>
    </location>
</feature>
<keyword evidence="30" id="KW-1185">Reference proteome</keyword>
<feature type="transmembrane region" description="Helical" evidence="26">
    <location>
        <begin position="122"/>
        <end position="143"/>
    </location>
</feature>
<keyword evidence="8" id="KW-0769">Symport</keyword>
<gene>
    <name evidence="29" type="ORF">B7P43_G08787</name>
</gene>
<comment type="catalytic activity">
    <reaction evidence="18">
        <text>N-acetyl-L-aspartyl-L-glutamate(out) = N-acetyl-L-aspartyl-L-glutamate(in)</text>
        <dbReference type="Rhea" id="RHEA:72599"/>
        <dbReference type="ChEBI" id="CHEBI:76931"/>
    </reaction>
    <physiologicalReaction direction="left-to-right" evidence="18">
        <dbReference type="Rhea" id="RHEA:72600"/>
    </physiologicalReaction>
</comment>
<protein>
    <recommendedName>
        <fullName evidence="22">Sialin</fullName>
    </recommendedName>
    <alternativeName>
        <fullName evidence="25">H(+)/nitrate cotransporter</fullName>
    </alternativeName>
    <alternativeName>
        <fullName evidence="23">H(+)/sialic acid cotransporter</fullName>
    </alternativeName>
    <alternativeName>
        <fullName evidence="24">Vesicular excitatory amino acid transporter</fullName>
    </alternativeName>
</protein>
<evidence type="ECO:0000256" key="26">
    <source>
        <dbReference type="SAM" id="Phobius"/>
    </source>
</evidence>
<feature type="domain" description="Major facilitator superfamily (MFS) profile" evidence="28">
    <location>
        <begin position="65"/>
        <end position="493"/>
    </location>
</feature>
<evidence type="ECO:0000256" key="18">
    <source>
        <dbReference type="ARBA" id="ARBA00051403"/>
    </source>
</evidence>
<dbReference type="FunFam" id="1.20.1250.20:FF:000003">
    <property type="entry name" value="Solute carrier family 17 member 3"/>
    <property type="match status" value="1"/>
</dbReference>
<evidence type="ECO:0000313" key="29">
    <source>
        <dbReference type="EMBL" id="PNF25428.1"/>
    </source>
</evidence>
<dbReference type="Gene3D" id="1.20.1250.20">
    <property type="entry name" value="MFS general substrate transporter like domains"/>
    <property type="match status" value="2"/>
</dbReference>
<dbReference type="AlphaFoldDB" id="A0A2J7QA10"/>
<comment type="catalytic activity">
    <reaction evidence="17">
        <text>N-acetylneuraminate(in) + H(+)(in) = N-acetylneuraminate(out) + H(+)(out)</text>
        <dbReference type="Rhea" id="RHEA:28987"/>
        <dbReference type="ChEBI" id="CHEBI:15378"/>
        <dbReference type="ChEBI" id="CHEBI:35418"/>
    </reaction>
    <physiologicalReaction direction="right-to-left" evidence="17">
        <dbReference type="Rhea" id="RHEA:28989"/>
    </physiologicalReaction>
</comment>
<comment type="function">
    <text evidence="21">Receptor for CM101, a polysaccharide produced by group B Streptococcus with antipathoangiogenic properties.</text>
</comment>
<dbReference type="STRING" id="105785.A0A2J7QA10"/>
<dbReference type="InterPro" id="IPR036259">
    <property type="entry name" value="MFS_trans_sf"/>
</dbReference>
<comment type="catalytic activity">
    <reaction evidence="20">
        <text>D-glucuronate(out) + H(+)(out) = D-glucuronate(in) + H(+)(in)</text>
        <dbReference type="Rhea" id="RHEA:72591"/>
        <dbReference type="ChEBI" id="CHEBI:15378"/>
        <dbReference type="ChEBI" id="CHEBI:58720"/>
    </reaction>
    <physiologicalReaction direction="left-to-right" evidence="20">
        <dbReference type="Rhea" id="RHEA:72592"/>
    </physiologicalReaction>
</comment>
<feature type="transmembrane region" description="Helical" evidence="26">
    <location>
        <begin position="339"/>
        <end position="357"/>
    </location>
</feature>
<feature type="transmembrane region" description="Helical" evidence="26">
    <location>
        <begin position="378"/>
        <end position="396"/>
    </location>
</feature>
<comment type="catalytic activity">
    <reaction evidence="15">
        <text>2 nitrate(out) + H(+)(out) = 2 nitrate(in) + H(+)(in)</text>
        <dbReference type="Rhea" id="RHEA:71539"/>
        <dbReference type="ChEBI" id="CHEBI:15378"/>
        <dbReference type="ChEBI" id="CHEBI:17632"/>
    </reaction>
    <physiologicalReaction direction="left-to-right" evidence="15">
        <dbReference type="Rhea" id="RHEA:71540"/>
    </physiologicalReaction>
</comment>
<evidence type="ECO:0000256" key="5">
    <source>
        <dbReference type="ARBA" id="ARBA00022448"/>
    </source>
</evidence>
<keyword evidence="27" id="KW-0732">Signal</keyword>
<evidence type="ECO:0000256" key="7">
    <source>
        <dbReference type="ARBA" id="ARBA00022692"/>
    </source>
</evidence>
<proteinExistence type="predicted"/>
<dbReference type="FunFam" id="1.20.1250.20:FF:000067">
    <property type="entry name" value="sialin isoform X2"/>
    <property type="match status" value="1"/>
</dbReference>
<evidence type="ECO:0000256" key="19">
    <source>
        <dbReference type="ARBA" id="ARBA00051447"/>
    </source>
</evidence>
<dbReference type="GO" id="GO:0005765">
    <property type="term" value="C:lysosomal membrane"/>
    <property type="evidence" value="ECO:0007669"/>
    <property type="project" value="UniProtKB-SubCell"/>
</dbReference>
<dbReference type="InterPro" id="IPR011701">
    <property type="entry name" value="MFS"/>
</dbReference>
<organism evidence="29 30">
    <name type="scientific">Cryptotermes secundus</name>
    <dbReference type="NCBI Taxonomy" id="105785"/>
    <lineage>
        <taxon>Eukaryota</taxon>
        <taxon>Metazoa</taxon>
        <taxon>Ecdysozoa</taxon>
        <taxon>Arthropoda</taxon>
        <taxon>Hexapoda</taxon>
        <taxon>Insecta</taxon>
        <taxon>Pterygota</taxon>
        <taxon>Neoptera</taxon>
        <taxon>Polyneoptera</taxon>
        <taxon>Dictyoptera</taxon>
        <taxon>Blattodea</taxon>
        <taxon>Blattoidea</taxon>
        <taxon>Termitoidae</taxon>
        <taxon>Kalotermitidae</taxon>
        <taxon>Cryptotermitinae</taxon>
        <taxon>Cryptotermes</taxon>
    </lineage>
</organism>
<evidence type="ECO:0000259" key="28">
    <source>
        <dbReference type="PROSITE" id="PS50850"/>
    </source>
</evidence>
<dbReference type="PROSITE" id="PS50850">
    <property type="entry name" value="MFS"/>
    <property type="match status" value="1"/>
</dbReference>
<evidence type="ECO:0000256" key="6">
    <source>
        <dbReference type="ARBA" id="ARBA00022475"/>
    </source>
</evidence>
<keyword evidence="7 26" id="KW-0812">Transmembrane</keyword>
<evidence type="ECO:0000256" key="10">
    <source>
        <dbReference type="ARBA" id="ARBA00023018"/>
    </source>
</evidence>
<feature type="transmembrane region" description="Helical" evidence="26">
    <location>
        <begin position="210"/>
        <end position="233"/>
    </location>
</feature>
<feature type="chain" id="PRO_5014438372" description="Sialin" evidence="27">
    <location>
        <begin position="20"/>
        <end position="523"/>
    </location>
</feature>
<dbReference type="Pfam" id="PF07690">
    <property type="entry name" value="MFS_1"/>
    <property type="match status" value="1"/>
</dbReference>
<dbReference type="GO" id="GO:0015293">
    <property type="term" value="F:symporter activity"/>
    <property type="evidence" value="ECO:0007669"/>
    <property type="project" value="UniProtKB-KW"/>
</dbReference>
<feature type="transmembrane region" description="Helical" evidence="26">
    <location>
        <begin position="435"/>
        <end position="457"/>
    </location>
</feature>
<dbReference type="GO" id="GO:0006820">
    <property type="term" value="P:monoatomic anion transport"/>
    <property type="evidence" value="ECO:0007669"/>
    <property type="project" value="TreeGrafter"/>
</dbReference>
<feature type="transmembrane region" description="Helical" evidence="26">
    <location>
        <begin position="469"/>
        <end position="488"/>
    </location>
</feature>
<dbReference type="Proteomes" id="UP000235965">
    <property type="component" value="Unassembled WGS sequence"/>
</dbReference>
<evidence type="ECO:0000256" key="17">
    <source>
        <dbReference type="ARBA" id="ARBA00050625"/>
    </source>
</evidence>
<evidence type="ECO:0000256" key="1">
    <source>
        <dbReference type="ARBA" id="ARBA00004432"/>
    </source>
</evidence>
<evidence type="ECO:0000256" key="20">
    <source>
        <dbReference type="ARBA" id="ARBA00051612"/>
    </source>
</evidence>
<dbReference type="SUPFAM" id="SSF103473">
    <property type="entry name" value="MFS general substrate transporter"/>
    <property type="match status" value="1"/>
</dbReference>
<comment type="catalytic activity">
    <reaction evidence="19">
        <text>L-glutamate(out) = L-glutamate(in)</text>
        <dbReference type="Rhea" id="RHEA:66336"/>
        <dbReference type="ChEBI" id="CHEBI:29985"/>
    </reaction>
    <physiologicalReaction direction="left-to-right" evidence="19">
        <dbReference type="Rhea" id="RHEA:66337"/>
    </physiologicalReaction>
</comment>
<evidence type="ECO:0000256" key="21">
    <source>
        <dbReference type="ARBA" id="ARBA00056891"/>
    </source>
</evidence>
<evidence type="ECO:0000256" key="3">
    <source>
        <dbReference type="ARBA" id="ARBA00004638"/>
    </source>
</evidence>
<keyword evidence="6" id="KW-1003">Cell membrane</keyword>
<dbReference type="OrthoDB" id="2985014at2759"/>
<dbReference type="InterPro" id="IPR020846">
    <property type="entry name" value="MFS_dom"/>
</dbReference>
<evidence type="ECO:0000256" key="13">
    <source>
        <dbReference type="ARBA" id="ARBA00023228"/>
    </source>
</evidence>
<evidence type="ECO:0000256" key="27">
    <source>
        <dbReference type="SAM" id="SignalP"/>
    </source>
</evidence>
<feature type="transmembrane region" description="Helical" evidence="26">
    <location>
        <begin position="402"/>
        <end position="423"/>
    </location>
</feature>
<evidence type="ECO:0000256" key="8">
    <source>
        <dbReference type="ARBA" id="ARBA00022847"/>
    </source>
</evidence>
<comment type="catalytic activity">
    <reaction evidence="16">
        <text>L-aspartate(out) = L-aspartate(in)</text>
        <dbReference type="Rhea" id="RHEA:66332"/>
        <dbReference type="ChEBI" id="CHEBI:29991"/>
    </reaction>
    <physiologicalReaction direction="left-to-right" evidence="16">
        <dbReference type="Rhea" id="RHEA:66333"/>
    </physiologicalReaction>
</comment>
<keyword evidence="12" id="KW-0325">Glycoprotein</keyword>
<evidence type="ECO:0000256" key="11">
    <source>
        <dbReference type="ARBA" id="ARBA00023136"/>
    </source>
</evidence>
<evidence type="ECO:0000256" key="9">
    <source>
        <dbReference type="ARBA" id="ARBA00022989"/>
    </source>
</evidence>
<evidence type="ECO:0000256" key="22">
    <source>
        <dbReference type="ARBA" id="ARBA00069713"/>
    </source>
</evidence>
<name>A0A2J7QA10_9NEOP</name>
<evidence type="ECO:0000256" key="15">
    <source>
        <dbReference type="ARBA" id="ARBA00050101"/>
    </source>
</evidence>
<evidence type="ECO:0000256" key="25">
    <source>
        <dbReference type="ARBA" id="ARBA00081925"/>
    </source>
</evidence>
<dbReference type="PANTHER" id="PTHR11662:SF455">
    <property type="entry name" value="GH23975P"/>
    <property type="match status" value="1"/>
</dbReference>
<reference evidence="29 30" key="1">
    <citation type="submission" date="2017-12" db="EMBL/GenBank/DDBJ databases">
        <title>Hemimetabolous genomes reveal molecular basis of termite eusociality.</title>
        <authorList>
            <person name="Harrison M.C."/>
            <person name="Jongepier E."/>
            <person name="Robertson H.M."/>
            <person name="Arning N."/>
            <person name="Bitard-Feildel T."/>
            <person name="Chao H."/>
            <person name="Childers C.P."/>
            <person name="Dinh H."/>
            <person name="Doddapaneni H."/>
            <person name="Dugan S."/>
            <person name="Gowin J."/>
            <person name="Greiner C."/>
            <person name="Han Y."/>
            <person name="Hu H."/>
            <person name="Hughes D.S.T."/>
            <person name="Huylmans A.-K."/>
            <person name="Kemena C."/>
            <person name="Kremer L.P.M."/>
            <person name="Lee S.L."/>
            <person name="Lopez-Ezquerra A."/>
            <person name="Mallet L."/>
            <person name="Monroy-Kuhn J.M."/>
            <person name="Moser A."/>
            <person name="Murali S.C."/>
            <person name="Muzny D.M."/>
            <person name="Otani S."/>
            <person name="Piulachs M.-D."/>
            <person name="Poelchau M."/>
            <person name="Qu J."/>
            <person name="Schaub F."/>
            <person name="Wada-Katsumata A."/>
            <person name="Worley K.C."/>
            <person name="Xie Q."/>
            <person name="Ylla G."/>
            <person name="Poulsen M."/>
            <person name="Gibbs R.A."/>
            <person name="Schal C."/>
            <person name="Richards S."/>
            <person name="Belles X."/>
            <person name="Korb J."/>
            <person name="Bornberg-Bauer E."/>
        </authorList>
    </citation>
    <scope>NUCLEOTIDE SEQUENCE [LARGE SCALE GENOMIC DNA]</scope>
    <source>
        <tissue evidence="29">Whole body</tissue>
    </source>
</reference>
<dbReference type="InterPro" id="IPR050382">
    <property type="entry name" value="MFS_Na/Anion_cotransporter"/>
</dbReference>
<dbReference type="PANTHER" id="PTHR11662">
    <property type="entry name" value="SOLUTE CARRIER FAMILY 17"/>
    <property type="match status" value="1"/>
</dbReference>
<sequence>MNCLWSWWVKLDGLCEVLSDTSVTVSSPSAHQMSPPVRNENGVEYDLNSSDGDTLGASWQFWRRRRYVVAFLAFLGFFNVYALRVNLSVAIVAMTARRNITLNNGTMIITRDFEWDSKMKGLLLSSFFYGYIITQIPGGWLAARVGGNRVFGIGIAVTAFLTLLTPPLTYVSVYLLLAVRIVEGIFEGVTYPCIHAVWAQWAPPIERSRLATLAFSGSYVGTVVSLPISGYLAEQFGWPYIFYVFGAVGLIWFSIWWTVVKEGPEEDSGISPQELKYIKDSLGNTSLKDVVHPWGKFLTSPPVWSIVMAHFSENWGFYTLLTQLPTFMKDTLKFELEKTGVMSALPYLVMAIVLQFAGHLADWLRSKGILTTTQVRKLFNCGAFISQTVFMLLAAFLLTPAGAVTCLTIAVGLGAFAWSGFSVNHLDIAPQHASVLMGLSNTVATLPGIISPVITGYIVQNKQASEWQIVFYIASAIYLVGAIIYGVFASGERQSWAKDKLQIVRTVKSEQCYSNSAVEVDAA</sequence>
<evidence type="ECO:0000313" key="30">
    <source>
        <dbReference type="Proteomes" id="UP000235965"/>
    </source>
</evidence>
<accession>A0A2J7QA10</accession>
<keyword evidence="9 26" id="KW-1133">Transmembrane helix</keyword>
<feature type="transmembrane region" description="Helical" evidence="26">
    <location>
        <begin position="67"/>
        <end position="94"/>
    </location>
</feature>
<keyword evidence="10" id="KW-0770">Synapse</keyword>
<evidence type="ECO:0000256" key="12">
    <source>
        <dbReference type="ARBA" id="ARBA00023180"/>
    </source>
</evidence>
<evidence type="ECO:0000256" key="24">
    <source>
        <dbReference type="ARBA" id="ARBA00081195"/>
    </source>
</evidence>
<comment type="subcellular location">
    <subcellularLocation>
        <location evidence="2">Basolateral cell membrane</location>
        <topology evidence="2">Multi-pass membrane protein</topology>
    </subcellularLocation>
    <subcellularLocation>
        <location evidence="3">Cytoplasmic vesicle</location>
        <location evidence="3">Secretory vesicle membrane</location>
        <topology evidence="3">Multi-pass membrane protein</topology>
    </subcellularLocation>
    <subcellularLocation>
        <location evidence="1">Cytoplasmic vesicle</location>
        <location evidence="1">Secretory vesicle</location>
        <location evidence="1">Synaptic vesicle membrane</location>
    </subcellularLocation>
    <subcellularLocation>
        <location evidence="4">Lysosome membrane</location>
    </subcellularLocation>
</comment>
<dbReference type="EMBL" id="NEVH01016339">
    <property type="protein sequence ID" value="PNF25428.1"/>
    <property type="molecule type" value="Genomic_DNA"/>
</dbReference>
<dbReference type="GO" id="GO:0046942">
    <property type="term" value="P:carboxylic acid transport"/>
    <property type="evidence" value="ECO:0007669"/>
    <property type="project" value="UniProtKB-ARBA"/>
</dbReference>
<evidence type="ECO:0000256" key="2">
    <source>
        <dbReference type="ARBA" id="ARBA00004554"/>
    </source>
</evidence>
<keyword evidence="5" id="KW-0813">Transport</keyword>
<dbReference type="GO" id="GO:0030672">
    <property type="term" value="C:synaptic vesicle membrane"/>
    <property type="evidence" value="ECO:0007669"/>
    <property type="project" value="UniProtKB-SubCell"/>
</dbReference>
<feature type="signal peptide" evidence="27">
    <location>
        <begin position="1"/>
        <end position="19"/>
    </location>
</feature>
<keyword evidence="13" id="KW-0458">Lysosome</keyword>
<keyword evidence="14" id="KW-0968">Cytoplasmic vesicle</keyword>
<evidence type="ECO:0000256" key="4">
    <source>
        <dbReference type="ARBA" id="ARBA00004656"/>
    </source>
</evidence>
<keyword evidence="11 26" id="KW-0472">Membrane</keyword>
<feature type="transmembrane region" description="Helical" evidence="26">
    <location>
        <begin position="240"/>
        <end position="259"/>
    </location>
</feature>
<comment type="caution">
    <text evidence="29">The sequence shown here is derived from an EMBL/GenBank/DDBJ whole genome shotgun (WGS) entry which is preliminary data.</text>
</comment>
<evidence type="ECO:0000256" key="14">
    <source>
        <dbReference type="ARBA" id="ARBA00023329"/>
    </source>
</evidence>
<evidence type="ECO:0000256" key="16">
    <source>
        <dbReference type="ARBA" id="ARBA00050554"/>
    </source>
</evidence>